<evidence type="ECO:0000313" key="1">
    <source>
        <dbReference type="EMBL" id="MBC2398144.1"/>
    </source>
</evidence>
<reference evidence="1 2" key="1">
    <citation type="submission" date="2020-04" db="EMBL/GenBank/DDBJ databases">
        <title>Genomic insights into acetone-butanol-ethanol (ABE) fermentation by sequencing solventogenic clostridia strains.</title>
        <authorList>
            <person name="Brown S."/>
        </authorList>
    </citation>
    <scope>NUCLEOTIDE SEQUENCE [LARGE SCALE GENOMIC DNA]</scope>
    <source>
        <strain evidence="1 2">DJ011</strain>
    </source>
</reference>
<dbReference type="RefSeq" id="WP_035149258.1">
    <property type="nucleotide sequence ID" value="NZ_JAAZWO010000011.1"/>
</dbReference>
<dbReference type="EMBL" id="JAAZWO010000011">
    <property type="protein sequence ID" value="MBC2398144.1"/>
    <property type="molecule type" value="Genomic_DNA"/>
</dbReference>
<protein>
    <submittedName>
        <fullName evidence="1">Isopeptide-forming domain-containing fimbrial protein</fullName>
    </submittedName>
</protein>
<dbReference type="Gene3D" id="2.60.40.740">
    <property type="match status" value="1"/>
</dbReference>
<name>A0A923EBX7_CLOTT</name>
<organism evidence="1 2">
    <name type="scientific">Clostridium tetanomorphum</name>
    <dbReference type="NCBI Taxonomy" id="1553"/>
    <lineage>
        <taxon>Bacteria</taxon>
        <taxon>Bacillati</taxon>
        <taxon>Bacillota</taxon>
        <taxon>Clostridia</taxon>
        <taxon>Eubacteriales</taxon>
        <taxon>Clostridiaceae</taxon>
        <taxon>Clostridium</taxon>
    </lineage>
</organism>
<evidence type="ECO:0000313" key="2">
    <source>
        <dbReference type="Proteomes" id="UP000563151"/>
    </source>
</evidence>
<sequence length="287" mass="31060">MTISSSDFCSNVKLNITVLGPNINGIKAGEIYTFIIDIYNPQNLEGTVIDVFQMELKDIIPIGLTYILGSASVYGNGVTTTPIVTGQSLTMTILKLPPDEGLTVKFNVIVNNTLVSGSVITNTAILQPSYLENHSPCSYPKEVLTSSVTLKALGIILSQIVKTNLFKIEDVITYILDITVPQGTIAYNLKVIDNYPFLTQNYIGNATKNRVPITLTTLPSAGSVIFPTEAIVNAIAAPVTITYSFDVRIINEINTSSLIKKQINNATVYWDLTPLGPSAVPFSTSIH</sequence>
<gene>
    <name evidence="1" type="ORF">HGG79_10200</name>
</gene>
<proteinExistence type="predicted"/>
<dbReference type="AlphaFoldDB" id="A0A923EBX7"/>
<keyword evidence="2" id="KW-1185">Reference proteome</keyword>
<comment type="caution">
    <text evidence="1">The sequence shown here is derived from an EMBL/GenBank/DDBJ whole genome shotgun (WGS) entry which is preliminary data.</text>
</comment>
<accession>A0A923EBX7</accession>
<dbReference type="Proteomes" id="UP000563151">
    <property type="component" value="Unassembled WGS sequence"/>
</dbReference>